<evidence type="ECO:0000259" key="7">
    <source>
        <dbReference type="SMART" id="SM01043"/>
    </source>
</evidence>
<dbReference type="InterPro" id="IPR011990">
    <property type="entry name" value="TPR-like_helical_dom_sf"/>
</dbReference>
<evidence type="ECO:0000259" key="6">
    <source>
        <dbReference type="SMART" id="SM00862"/>
    </source>
</evidence>
<keyword evidence="3" id="KW-0805">Transcription regulation</keyword>
<keyword evidence="2" id="KW-0902">Two-component regulatory system</keyword>
<dbReference type="SMART" id="SM01043">
    <property type="entry name" value="BTAD"/>
    <property type="match status" value="1"/>
</dbReference>
<dbReference type="EMBL" id="RDBM01000009">
    <property type="protein sequence ID" value="TXS33920.1"/>
    <property type="molecule type" value="Genomic_DNA"/>
</dbReference>
<protein>
    <submittedName>
        <fullName evidence="8">Transcriptional regulator</fullName>
    </submittedName>
</protein>
<dbReference type="InterPro" id="IPR005158">
    <property type="entry name" value="BTAD"/>
</dbReference>
<dbReference type="GO" id="GO:0006355">
    <property type="term" value="P:regulation of DNA-templated transcription"/>
    <property type="evidence" value="ECO:0007669"/>
    <property type="project" value="InterPro"/>
</dbReference>
<evidence type="ECO:0000256" key="1">
    <source>
        <dbReference type="ARBA" id="ARBA00005820"/>
    </source>
</evidence>
<dbReference type="PANTHER" id="PTHR35807:SF1">
    <property type="entry name" value="TRANSCRIPTIONAL REGULATOR REDD"/>
    <property type="match status" value="1"/>
</dbReference>
<keyword evidence="5" id="KW-0804">Transcription</keyword>
<dbReference type="Gene3D" id="1.10.10.10">
    <property type="entry name" value="Winged helix-like DNA-binding domain superfamily/Winged helix DNA-binding domain"/>
    <property type="match status" value="1"/>
</dbReference>
<sequence length="262" mass="28844">MVGVQIRILGPISMMSRKVPVPLAGQRQLRVLTALALASGRTVNTPELITQLWGENPPRTASGQLQTSVWMIRRSLASIGAPQETVRSTDSGYQLDPDLCEIDSDIFRRNVATAKGLVRAKLEEQALDLLKEALALWRGPALATISSSALQTRAARLEEERIAALQQRICLEIGLGQYEEAIVELTDLIVLHPLREELYAHLMRALYLSGRQADALAVFRRARTTLTDELGIYPGPRLTTLERAILCQDADMLSAVPGMAVR</sequence>
<dbReference type="InterPro" id="IPR036388">
    <property type="entry name" value="WH-like_DNA-bd_sf"/>
</dbReference>
<organism evidence="8">
    <name type="scientific">Streptomyces sp. gb1(2016)</name>
    <dbReference type="NCBI Taxonomy" id="1828321"/>
    <lineage>
        <taxon>Bacteria</taxon>
        <taxon>Bacillati</taxon>
        <taxon>Actinomycetota</taxon>
        <taxon>Actinomycetes</taxon>
        <taxon>Kitasatosporales</taxon>
        <taxon>Streptomycetaceae</taxon>
        <taxon>Streptomyces</taxon>
    </lineage>
</organism>
<reference evidence="8" key="1">
    <citation type="submission" date="2018-10" db="EMBL/GenBank/DDBJ databases">
        <authorList>
            <person name="Hariharan J."/>
            <person name="Choudoir M.J."/>
            <person name="Diebold P."/>
            <person name="Panke-Buisse K."/>
            <person name="Campbell A.N."/>
            <person name="Buckley D.H."/>
        </authorList>
    </citation>
    <scope>NUCLEOTIDE SEQUENCE</scope>
    <source>
        <strain evidence="8">Gb1</strain>
    </source>
</reference>
<dbReference type="PANTHER" id="PTHR35807">
    <property type="entry name" value="TRANSCRIPTIONAL REGULATOR REDD-RELATED"/>
    <property type="match status" value="1"/>
</dbReference>
<gene>
    <name evidence="8" type="ORF">EAO74_02210</name>
</gene>
<keyword evidence="4" id="KW-0238">DNA-binding</keyword>
<evidence type="ECO:0000313" key="8">
    <source>
        <dbReference type="EMBL" id="TXS33920.1"/>
    </source>
</evidence>
<feature type="domain" description="Bacterial transcriptional activator" evidence="7">
    <location>
        <begin position="102"/>
        <end position="246"/>
    </location>
</feature>
<dbReference type="AlphaFoldDB" id="A0A652LDB6"/>
<feature type="domain" description="OmpR/PhoB-type" evidence="6">
    <location>
        <begin position="18"/>
        <end position="95"/>
    </location>
</feature>
<dbReference type="InterPro" id="IPR051677">
    <property type="entry name" value="AfsR-DnrI-RedD_regulator"/>
</dbReference>
<evidence type="ECO:0000256" key="4">
    <source>
        <dbReference type="ARBA" id="ARBA00023125"/>
    </source>
</evidence>
<dbReference type="SMART" id="SM00862">
    <property type="entry name" value="Trans_reg_C"/>
    <property type="match status" value="1"/>
</dbReference>
<dbReference type="GO" id="GO:0003677">
    <property type="term" value="F:DNA binding"/>
    <property type="evidence" value="ECO:0007669"/>
    <property type="project" value="UniProtKB-KW"/>
</dbReference>
<dbReference type="Pfam" id="PF03704">
    <property type="entry name" value="BTAD"/>
    <property type="match status" value="1"/>
</dbReference>
<dbReference type="SUPFAM" id="SSF46894">
    <property type="entry name" value="C-terminal effector domain of the bipartite response regulators"/>
    <property type="match status" value="1"/>
</dbReference>
<dbReference type="InterPro" id="IPR016032">
    <property type="entry name" value="Sig_transdc_resp-reg_C-effctor"/>
</dbReference>
<comment type="similarity">
    <text evidence="1">Belongs to the AfsR/DnrI/RedD regulatory family.</text>
</comment>
<evidence type="ECO:0000256" key="3">
    <source>
        <dbReference type="ARBA" id="ARBA00023015"/>
    </source>
</evidence>
<evidence type="ECO:0000256" key="5">
    <source>
        <dbReference type="ARBA" id="ARBA00023163"/>
    </source>
</evidence>
<proteinExistence type="inferred from homology"/>
<dbReference type="SUPFAM" id="SSF48452">
    <property type="entry name" value="TPR-like"/>
    <property type="match status" value="1"/>
</dbReference>
<dbReference type="CDD" id="cd15831">
    <property type="entry name" value="BTAD"/>
    <property type="match status" value="1"/>
</dbReference>
<dbReference type="GO" id="GO:0000160">
    <property type="term" value="P:phosphorelay signal transduction system"/>
    <property type="evidence" value="ECO:0007669"/>
    <property type="project" value="UniProtKB-KW"/>
</dbReference>
<evidence type="ECO:0000256" key="2">
    <source>
        <dbReference type="ARBA" id="ARBA00023012"/>
    </source>
</evidence>
<accession>A0A652LDB6</accession>
<name>A0A652LDB6_9ACTN</name>
<dbReference type="Gene3D" id="1.25.40.10">
    <property type="entry name" value="Tetratricopeptide repeat domain"/>
    <property type="match status" value="1"/>
</dbReference>
<comment type="caution">
    <text evidence="8">The sequence shown here is derived from an EMBL/GenBank/DDBJ whole genome shotgun (WGS) entry which is preliminary data.</text>
</comment>
<dbReference type="InterPro" id="IPR001867">
    <property type="entry name" value="OmpR/PhoB-type_DNA-bd"/>
</dbReference>